<feature type="compositionally biased region" description="Polar residues" evidence="1">
    <location>
        <begin position="629"/>
        <end position="640"/>
    </location>
</feature>
<keyword evidence="3" id="KW-1185">Reference proteome</keyword>
<feature type="compositionally biased region" description="Basic and acidic residues" evidence="1">
    <location>
        <begin position="643"/>
        <end position="655"/>
    </location>
</feature>
<feature type="region of interest" description="Disordered" evidence="1">
    <location>
        <begin position="195"/>
        <end position="218"/>
    </location>
</feature>
<dbReference type="AlphaFoldDB" id="A0AAN6JTW2"/>
<evidence type="ECO:0000313" key="2">
    <source>
        <dbReference type="EMBL" id="KAK0550922.1"/>
    </source>
</evidence>
<comment type="caution">
    <text evidence="2">The sequence shown here is derived from an EMBL/GenBank/DDBJ whole genome shotgun (WGS) entry which is preliminary data.</text>
</comment>
<evidence type="ECO:0000256" key="1">
    <source>
        <dbReference type="SAM" id="MobiDB-lite"/>
    </source>
</evidence>
<feature type="compositionally biased region" description="Acidic residues" evidence="1">
    <location>
        <begin position="345"/>
        <end position="361"/>
    </location>
</feature>
<dbReference type="Proteomes" id="UP001176517">
    <property type="component" value="Unassembled WGS sequence"/>
</dbReference>
<feature type="region of interest" description="Disordered" evidence="1">
    <location>
        <begin position="552"/>
        <end position="608"/>
    </location>
</feature>
<feature type="compositionally biased region" description="Polar residues" evidence="1">
    <location>
        <begin position="568"/>
        <end position="579"/>
    </location>
</feature>
<gene>
    <name evidence="2" type="ORF">OC846_003492</name>
</gene>
<dbReference type="EMBL" id="JAPDMZ010000085">
    <property type="protein sequence ID" value="KAK0550922.1"/>
    <property type="molecule type" value="Genomic_DNA"/>
</dbReference>
<evidence type="ECO:0000313" key="3">
    <source>
        <dbReference type="Proteomes" id="UP001176517"/>
    </source>
</evidence>
<sequence>MPQGNVVPKFERIRLWKVSRQVWPQSAGSSLPAPDELGLLSIPIMLKLPTTIAAVPRKTDQQEATSKVVQVKPPPSCALPPGLQINISVVANALRTSTIVKRPRLDRVEVPILLHWRKVDRLLRWPVPTQEPGGLRFDSQFWTSSTTIVTLKQTLIDRRRLWITLTVPNVFRCEGAAESERMPFLLELVYQSKRQSRRASSGPNTHTPPANMVDRTAYPTLPLSNSKTEYEPRLFVGQKVVCALDDDNSTADFRQDELEVEWDASHLESTLHLPSMSGASSTLGSEPGVTLRTAVQLQPEVVSSSPSMFRGYNWTLPEWKTINEIKALRRQLDRGSAGRSSTDQGLEDIVDEDGEEVDNVESQEGSGAAPDGTAHSHHTSSALSKLRKAILPPLDPDVAGYWVSHAAVTGTFRAPAALPSFEYNFGPAIKEQKIDTGFDGGPHRQGHISLSYELGFRWTVPESAQPGPDNPRSMHSKKRTIYTFKTVERSLLPWLSSSTGSCPDRAESEIGAEVSPTRSDILRKAKAKCVAAKLGRAEPDLSRAETEALEEAAEVERASGRWSGRKSAANNGPHASTGVSPHDPDLDEDDLEDEDQTEVERRRRIRERNALLFNLPPGYLSATADFESVSETSLSGSQSEPLDDTRVEHNHPVKN</sequence>
<feature type="region of interest" description="Disordered" evidence="1">
    <location>
        <begin position="333"/>
        <end position="381"/>
    </location>
</feature>
<feature type="compositionally biased region" description="Polar residues" evidence="1">
    <location>
        <begin position="198"/>
        <end position="208"/>
    </location>
</feature>
<feature type="region of interest" description="Disordered" evidence="1">
    <location>
        <begin position="627"/>
        <end position="655"/>
    </location>
</feature>
<reference evidence="2" key="1">
    <citation type="journal article" date="2023" name="PhytoFront">
        <title>Draft Genome Resources of Seven Strains of Tilletia horrida, Causal Agent of Kernel Smut of Rice.</title>
        <authorList>
            <person name="Khanal S."/>
            <person name="Antony Babu S."/>
            <person name="Zhou X.G."/>
        </authorList>
    </citation>
    <scope>NUCLEOTIDE SEQUENCE</scope>
    <source>
        <strain evidence="2">TX6</strain>
    </source>
</reference>
<protein>
    <submittedName>
        <fullName evidence="2">Uncharacterized protein</fullName>
    </submittedName>
</protein>
<proteinExistence type="predicted"/>
<feature type="compositionally biased region" description="Acidic residues" evidence="1">
    <location>
        <begin position="585"/>
        <end position="597"/>
    </location>
</feature>
<name>A0AAN6JTW2_9BASI</name>
<accession>A0AAN6JTW2</accession>
<organism evidence="2 3">
    <name type="scientific">Tilletia horrida</name>
    <dbReference type="NCBI Taxonomy" id="155126"/>
    <lineage>
        <taxon>Eukaryota</taxon>
        <taxon>Fungi</taxon>
        <taxon>Dikarya</taxon>
        <taxon>Basidiomycota</taxon>
        <taxon>Ustilaginomycotina</taxon>
        <taxon>Exobasidiomycetes</taxon>
        <taxon>Tilletiales</taxon>
        <taxon>Tilletiaceae</taxon>
        <taxon>Tilletia</taxon>
    </lineage>
</organism>